<proteinExistence type="predicted"/>
<dbReference type="OrthoDB" id="5573735at2759"/>
<dbReference type="AlphaFoldDB" id="A0A0M4F4E9"/>
<feature type="region of interest" description="Disordered" evidence="1">
    <location>
        <begin position="23"/>
        <end position="112"/>
    </location>
</feature>
<evidence type="ECO:0000256" key="1">
    <source>
        <dbReference type="SAM" id="MobiDB-lite"/>
    </source>
</evidence>
<evidence type="ECO:0000313" key="3">
    <source>
        <dbReference type="Proteomes" id="UP000494163"/>
    </source>
</evidence>
<dbReference type="Proteomes" id="UP000494163">
    <property type="component" value="Chromosome 3R"/>
</dbReference>
<dbReference type="OMA" id="NKVGNSM"/>
<feature type="compositionally biased region" description="Polar residues" evidence="1">
    <location>
        <begin position="62"/>
        <end position="75"/>
    </location>
</feature>
<accession>A0A0M4F4E9</accession>
<sequence>MQLRYAAIKRRRIRSMRRLRRYELQDENTSDCLEADGELATTNGNSDVAADNDDNDTSNTSMEAQLSQAPSTSSRYVLESESENNNNNNNNNKVGNSMATSSSTSSSNQANI</sequence>
<dbReference type="STRING" id="30019.A0A0M4F4E9"/>
<feature type="compositionally biased region" description="Acidic residues" evidence="1">
    <location>
        <begin position="25"/>
        <end position="37"/>
    </location>
</feature>
<evidence type="ECO:0000313" key="2">
    <source>
        <dbReference type="EMBL" id="ALC46587.1"/>
    </source>
</evidence>
<protein>
    <submittedName>
        <fullName evidence="2">Maker204</fullName>
    </submittedName>
</protein>
<keyword evidence="3" id="KW-1185">Reference proteome</keyword>
<feature type="compositionally biased region" description="Low complexity" evidence="1">
    <location>
        <begin position="100"/>
        <end position="112"/>
    </location>
</feature>
<organism evidence="2 3">
    <name type="scientific">Drosophila busckii</name>
    <name type="common">Fruit fly</name>
    <dbReference type="NCBI Taxonomy" id="30019"/>
    <lineage>
        <taxon>Eukaryota</taxon>
        <taxon>Metazoa</taxon>
        <taxon>Ecdysozoa</taxon>
        <taxon>Arthropoda</taxon>
        <taxon>Hexapoda</taxon>
        <taxon>Insecta</taxon>
        <taxon>Pterygota</taxon>
        <taxon>Neoptera</taxon>
        <taxon>Endopterygota</taxon>
        <taxon>Diptera</taxon>
        <taxon>Brachycera</taxon>
        <taxon>Muscomorpha</taxon>
        <taxon>Ephydroidea</taxon>
        <taxon>Drosophilidae</taxon>
        <taxon>Drosophila</taxon>
    </lineage>
</organism>
<reference evidence="2 3" key="1">
    <citation type="submission" date="2015-08" db="EMBL/GenBank/DDBJ databases">
        <title>Ancestral chromatin configuration constrains chromatin evolution on differentiating sex chromosomes in Drosophila.</title>
        <authorList>
            <person name="Zhou Q."/>
            <person name="Bachtrog D."/>
        </authorList>
    </citation>
    <scope>NUCLEOTIDE SEQUENCE [LARGE SCALE GENOMIC DNA]</scope>
    <source>
        <tissue evidence="2">Whole larvae</tissue>
    </source>
</reference>
<dbReference type="EMBL" id="CP012526">
    <property type="protein sequence ID" value="ALC46587.1"/>
    <property type="molecule type" value="Genomic_DNA"/>
</dbReference>
<gene>
    <name evidence="2" type="ORF">Dbus_chr3Rg1337</name>
</gene>
<name>A0A0M4F4E9_DROBS</name>